<evidence type="ECO:0000256" key="3">
    <source>
        <dbReference type="RuleBase" id="RU000363"/>
    </source>
</evidence>
<comment type="caution">
    <text evidence="4">The sequence shown here is derived from an EMBL/GenBank/DDBJ whole genome shotgun (WGS) entry which is preliminary data.</text>
</comment>
<dbReference type="Pfam" id="PF00106">
    <property type="entry name" value="adh_short"/>
    <property type="match status" value="1"/>
</dbReference>
<dbReference type="InterPro" id="IPR002347">
    <property type="entry name" value="SDR_fam"/>
</dbReference>
<dbReference type="PANTHER" id="PTHR43976">
    <property type="entry name" value="SHORT CHAIN DEHYDROGENASE"/>
    <property type="match status" value="1"/>
</dbReference>
<protein>
    <recommendedName>
        <fullName evidence="6">NAD(P)-binding protein</fullName>
    </recommendedName>
</protein>
<evidence type="ECO:0000313" key="4">
    <source>
        <dbReference type="EMBL" id="KAJ3476371.1"/>
    </source>
</evidence>
<organism evidence="4 5">
    <name type="scientific">Meripilus lineatus</name>
    <dbReference type="NCBI Taxonomy" id="2056292"/>
    <lineage>
        <taxon>Eukaryota</taxon>
        <taxon>Fungi</taxon>
        <taxon>Dikarya</taxon>
        <taxon>Basidiomycota</taxon>
        <taxon>Agaricomycotina</taxon>
        <taxon>Agaricomycetes</taxon>
        <taxon>Polyporales</taxon>
        <taxon>Meripilaceae</taxon>
        <taxon>Meripilus</taxon>
    </lineage>
</organism>
<dbReference type="InterPro" id="IPR051911">
    <property type="entry name" value="SDR_oxidoreductase"/>
</dbReference>
<dbReference type="PRINTS" id="PR00080">
    <property type="entry name" value="SDRFAMILY"/>
</dbReference>
<dbReference type="CDD" id="cd05374">
    <property type="entry name" value="17beta-HSD-like_SDR_c"/>
    <property type="match status" value="1"/>
</dbReference>
<dbReference type="InterPro" id="IPR036291">
    <property type="entry name" value="NAD(P)-bd_dom_sf"/>
</dbReference>
<dbReference type="PANTHER" id="PTHR43976:SF16">
    <property type="entry name" value="SHORT-CHAIN DEHYDROGENASE_REDUCTASE FAMILY PROTEIN"/>
    <property type="match status" value="1"/>
</dbReference>
<dbReference type="Gene3D" id="3.40.50.720">
    <property type="entry name" value="NAD(P)-binding Rossmann-like Domain"/>
    <property type="match status" value="1"/>
</dbReference>
<name>A0AAD5UX50_9APHY</name>
<dbReference type="SUPFAM" id="SSF51735">
    <property type="entry name" value="NAD(P)-binding Rossmann-fold domains"/>
    <property type="match status" value="1"/>
</dbReference>
<evidence type="ECO:0000256" key="1">
    <source>
        <dbReference type="ARBA" id="ARBA00006484"/>
    </source>
</evidence>
<reference evidence="4" key="1">
    <citation type="submission" date="2022-07" db="EMBL/GenBank/DDBJ databases">
        <title>Genome Sequence of Physisporinus lineatus.</title>
        <authorList>
            <person name="Buettner E."/>
        </authorList>
    </citation>
    <scope>NUCLEOTIDE SEQUENCE</scope>
    <source>
        <strain evidence="4">VT162</strain>
    </source>
</reference>
<dbReference type="EMBL" id="JANAWD010000715">
    <property type="protein sequence ID" value="KAJ3476371.1"/>
    <property type="molecule type" value="Genomic_DNA"/>
</dbReference>
<keyword evidence="5" id="KW-1185">Reference proteome</keyword>
<sequence>MTTSTFENAPVWLITGSSQGLGKALLDAVLASGQRAVATLRRPEVLADYQERYSPDQLLITRLDVSDGDRIVAVFQEVKGHFGRLDVVVNNAGYGIESEIETTPDDEARKLFEVLFWGLVNVSKQALSFMRDVNPRGVGGRILNISSITGYSANPVIGFYSAAKFAVEGFTESFNKEMLPEWDIKAIIIEPGGFRTEWGKSSMVTTPVAPQYAAPGTPSSIFRSVLHNPPIGDPAKAAQVMLRIVKERDPPLRLQLGSECVVIVREKAKRTIQDNEKWEDIGHSTNLDGYEKEKVLEHFKDINF</sequence>
<dbReference type="Proteomes" id="UP001212997">
    <property type="component" value="Unassembled WGS sequence"/>
</dbReference>
<dbReference type="GO" id="GO:0016491">
    <property type="term" value="F:oxidoreductase activity"/>
    <property type="evidence" value="ECO:0007669"/>
    <property type="project" value="UniProtKB-KW"/>
</dbReference>
<keyword evidence="2" id="KW-0560">Oxidoreductase</keyword>
<proteinExistence type="inferred from homology"/>
<evidence type="ECO:0000256" key="2">
    <source>
        <dbReference type="ARBA" id="ARBA00023002"/>
    </source>
</evidence>
<evidence type="ECO:0008006" key="6">
    <source>
        <dbReference type="Google" id="ProtNLM"/>
    </source>
</evidence>
<accession>A0AAD5UX50</accession>
<dbReference type="AlphaFoldDB" id="A0AAD5UX50"/>
<comment type="similarity">
    <text evidence="1 3">Belongs to the short-chain dehydrogenases/reductases (SDR) family.</text>
</comment>
<evidence type="ECO:0000313" key="5">
    <source>
        <dbReference type="Proteomes" id="UP001212997"/>
    </source>
</evidence>
<dbReference type="PRINTS" id="PR00081">
    <property type="entry name" value="GDHRDH"/>
</dbReference>
<gene>
    <name evidence="4" type="ORF">NLI96_g11197</name>
</gene>